<evidence type="ECO:0000313" key="6">
    <source>
        <dbReference type="Proteomes" id="UP000499080"/>
    </source>
</evidence>
<feature type="transmembrane region" description="Helical" evidence="1">
    <location>
        <begin position="78"/>
        <end position="100"/>
    </location>
</feature>
<dbReference type="AlphaFoldDB" id="A0A4Y2SF60"/>
<comment type="caution">
    <text evidence="2">The sequence shown here is derived from an EMBL/GenBank/DDBJ whole genome shotgun (WGS) entry which is preliminary data.</text>
</comment>
<keyword evidence="6" id="KW-1185">Reference proteome</keyword>
<proteinExistence type="predicted"/>
<evidence type="ECO:0000313" key="2">
    <source>
        <dbReference type="EMBL" id="GBN85909.1"/>
    </source>
</evidence>
<evidence type="ECO:0000256" key="1">
    <source>
        <dbReference type="SAM" id="Phobius"/>
    </source>
</evidence>
<dbReference type="Proteomes" id="UP000499080">
    <property type="component" value="Unassembled WGS sequence"/>
</dbReference>
<dbReference type="EMBL" id="BGPR01021012">
    <property type="protein sequence ID" value="GBN85909.1"/>
    <property type="molecule type" value="Genomic_DNA"/>
</dbReference>
<gene>
    <name evidence="5" type="ORF">AVEN_220699_1</name>
    <name evidence="2" type="ORF">AVEN_66556_1</name>
    <name evidence="3" type="ORF">AVEN_71193_1</name>
    <name evidence="4" type="ORF">AVEN_82955_1</name>
</gene>
<evidence type="ECO:0000313" key="3">
    <source>
        <dbReference type="EMBL" id="GBN85912.1"/>
    </source>
</evidence>
<keyword evidence="1" id="KW-0812">Transmembrane</keyword>
<evidence type="ECO:0000313" key="4">
    <source>
        <dbReference type="EMBL" id="GBN85915.1"/>
    </source>
</evidence>
<protein>
    <submittedName>
        <fullName evidence="2">Uncharacterized protein</fullName>
    </submittedName>
</protein>
<name>A0A4Y2SF60_ARAVE</name>
<dbReference type="EMBL" id="BGPR01021013">
    <property type="protein sequence ID" value="GBN85912.1"/>
    <property type="molecule type" value="Genomic_DNA"/>
</dbReference>
<sequence length="144" mass="16292">MSEKKQSDTFDRKRKARIAEGNEKQVSILKKFIKIENDLSTTVEGRFLTSENFENDNITYCSNQEKEVPVNSTPQMKFYIFVAVLMVGVLLTVLQAEAMLDDLIHLTRVSRQSDSNKVNLNLCIQNLTITPALLSQLLNLPSIG</sequence>
<dbReference type="EMBL" id="BGPR01021015">
    <property type="protein sequence ID" value="GBN85918.1"/>
    <property type="molecule type" value="Genomic_DNA"/>
</dbReference>
<reference evidence="2 6" key="1">
    <citation type="journal article" date="2019" name="Sci. Rep.">
        <title>Orb-weaving spider Araneus ventricosus genome elucidates the spidroin gene catalogue.</title>
        <authorList>
            <person name="Kono N."/>
            <person name="Nakamura H."/>
            <person name="Ohtoshi R."/>
            <person name="Moran D.A.P."/>
            <person name="Shinohara A."/>
            <person name="Yoshida Y."/>
            <person name="Fujiwara M."/>
            <person name="Mori M."/>
            <person name="Tomita M."/>
            <person name="Arakawa K."/>
        </authorList>
    </citation>
    <scope>NUCLEOTIDE SEQUENCE [LARGE SCALE GENOMIC DNA]</scope>
</reference>
<evidence type="ECO:0000313" key="5">
    <source>
        <dbReference type="EMBL" id="GBN85918.1"/>
    </source>
</evidence>
<accession>A0A4Y2SF60</accession>
<keyword evidence="1" id="KW-1133">Transmembrane helix</keyword>
<dbReference type="EMBL" id="BGPR01021014">
    <property type="protein sequence ID" value="GBN85915.1"/>
    <property type="molecule type" value="Genomic_DNA"/>
</dbReference>
<organism evidence="2 6">
    <name type="scientific">Araneus ventricosus</name>
    <name type="common">Orbweaver spider</name>
    <name type="synonym">Epeira ventricosa</name>
    <dbReference type="NCBI Taxonomy" id="182803"/>
    <lineage>
        <taxon>Eukaryota</taxon>
        <taxon>Metazoa</taxon>
        <taxon>Ecdysozoa</taxon>
        <taxon>Arthropoda</taxon>
        <taxon>Chelicerata</taxon>
        <taxon>Arachnida</taxon>
        <taxon>Araneae</taxon>
        <taxon>Araneomorphae</taxon>
        <taxon>Entelegynae</taxon>
        <taxon>Araneoidea</taxon>
        <taxon>Araneidae</taxon>
        <taxon>Araneus</taxon>
    </lineage>
</organism>
<keyword evidence="1" id="KW-0472">Membrane</keyword>